<keyword evidence="3" id="KW-0472">Membrane</keyword>
<dbReference type="EMBL" id="STFG01000012">
    <property type="protein sequence ID" value="THT99890.1"/>
    <property type="molecule type" value="Genomic_DNA"/>
</dbReference>
<feature type="domain" description="Glycosyl transferase family 51" evidence="4">
    <location>
        <begin position="363"/>
        <end position="520"/>
    </location>
</feature>
<dbReference type="InterPro" id="IPR001264">
    <property type="entry name" value="Glyco_trans_51"/>
</dbReference>
<protein>
    <recommendedName>
        <fullName evidence="4">Glycosyl transferase family 51 domain-containing protein</fullName>
    </recommendedName>
</protein>
<dbReference type="Gene3D" id="1.10.3810.10">
    <property type="entry name" value="Biosynthetic peptidoglycan transglycosylase-like"/>
    <property type="match status" value="1"/>
</dbReference>
<evidence type="ECO:0000313" key="6">
    <source>
        <dbReference type="Proteomes" id="UP000308917"/>
    </source>
</evidence>
<evidence type="ECO:0000313" key="5">
    <source>
        <dbReference type="EMBL" id="THT99890.1"/>
    </source>
</evidence>
<comment type="pathway">
    <text evidence="1">Cell wall biogenesis; peptidoglycan biosynthesis.</text>
</comment>
<gene>
    <name evidence="5" type="ORF">E9531_11170</name>
</gene>
<dbReference type="GO" id="GO:0009252">
    <property type="term" value="P:peptidoglycan biosynthetic process"/>
    <property type="evidence" value="ECO:0007669"/>
    <property type="project" value="TreeGrafter"/>
</dbReference>
<dbReference type="InterPro" id="IPR050396">
    <property type="entry name" value="Glycosyltr_51/Transpeptidase"/>
</dbReference>
<evidence type="ECO:0000256" key="3">
    <source>
        <dbReference type="SAM" id="Phobius"/>
    </source>
</evidence>
<keyword evidence="6" id="KW-1185">Reference proteome</keyword>
<feature type="transmembrane region" description="Helical" evidence="3">
    <location>
        <begin position="74"/>
        <end position="101"/>
    </location>
</feature>
<dbReference type="GO" id="GO:0030288">
    <property type="term" value="C:outer membrane-bounded periplasmic space"/>
    <property type="evidence" value="ECO:0007669"/>
    <property type="project" value="TreeGrafter"/>
</dbReference>
<dbReference type="Pfam" id="PF00912">
    <property type="entry name" value="Transgly"/>
    <property type="match status" value="1"/>
</dbReference>
<dbReference type="InterPro" id="IPR023346">
    <property type="entry name" value="Lysozyme-like_dom_sf"/>
</dbReference>
<evidence type="ECO:0000256" key="1">
    <source>
        <dbReference type="ARBA" id="ARBA00004752"/>
    </source>
</evidence>
<keyword evidence="3" id="KW-0812">Transmembrane</keyword>
<evidence type="ECO:0000256" key="2">
    <source>
        <dbReference type="ARBA" id="ARBA00022679"/>
    </source>
</evidence>
<comment type="caution">
    <text evidence="5">The sequence shown here is derived from an EMBL/GenBank/DDBJ whole genome shotgun (WGS) entry which is preliminary data.</text>
</comment>
<dbReference type="PANTHER" id="PTHR32282">
    <property type="entry name" value="BINDING PROTEIN TRANSPEPTIDASE, PUTATIVE-RELATED"/>
    <property type="match status" value="1"/>
</dbReference>
<dbReference type="SUPFAM" id="SSF53955">
    <property type="entry name" value="Lysozyme-like"/>
    <property type="match status" value="1"/>
</dbReference>
<reference evidence="5 6" key="1">
    <citation type="journal article" date="2015" name="Antonie Van Leeuwenhoek">
        <title>Lampropedia puyangensis sp. nov., isolated from symptomatic bark of Populus ? euramericana canker and emended description of Lampropedia hyalina (Ehrenberg 1832) Lee et al. 2004.</title>
        <authorList>
            <person name="Li Y."/>
            <person name="Wang T."/>
            <person name="Piao C.G."/>
            <person name="Wang L.F."/>
            <person name="Tian G.Z."/>
            <person name="Zhu T.H."/>
            <person name="Guo M.W."/>
        </authorList>
    </citation>
    <scope>NUCLEOTIDE SEQUENCE [LARGE SCALE GENOMIC DNA]</scope>
    <source>
        <strain evidence="5 6">2-bin</strain>
    </source>
</reference>
<accession>A0A4S8EZT9</accession>
<dbReference type="AlphaFoldDB" id="A0A4S8EZT9"/>
<proteinExistence type="predicted"/>
<sequence length="550" mass="60795">MLCSVAVQGHGKPGLLSVHCKRLIKVIRLFCNRVFGTSHSVTTPAAPKVAMAKTLCHNSPLIAFLLPCMPLLRALLSTLLTTIVSTVMVLTALIALAGLALHHLRPQAGDWQTQLRIPIPAPIADWASGSAMRLLPDSWQIRRQEKIPEPRSQHLIATPSRQQAPVNVPTPASALSIPISITTTLQWLTTPSIARLLSGSQWVTPSGTVTFEWNASTQTQTIECTGCTSTLPAFGASPIGWPTVSLSIQRDHNQLQGRIQAGDIQGRWSGLLSQQALRIHLAFEEQALHDAFALFASQIPEVARAQISGYFSLQAQVTLPSGRIQIEPQVHDFSVRGLGTETLPQAPNACAKSGDQAAALDGFLARAVIATEDQRFFLHPGYDLVEWQQSLQHNQARDNAMAQPLRGGSTLSQQLAKFVYTNGDRTALRKLRELLYAVEMEDTLGKQGILQQYLARVYWGEGTCGAQGAAQHYFHQSVDALNPAQAAWLAAMLHKPDAHAQRWQDTGRIDVRRTQWVIDQLRMPTSQRFTLRERKRWQRFAATHDWQRQP</sequence>
<keyword evidence="3" id="KW-1133">Transmembrane helix</keyword>
<organism evidence="5 6">
    <name type="scientific">Lampropedia puyangensis</name>
    <dbReference type="NCBI Taxonomy" id="1330072"/>
    <lineage>
        <taxon>Bacteria</taxon>
        <taxon>Pseudomonadati</taxon>
        <taxon>Pseudomonadota</taxon>
        <taxon>Betaproteobacteria</taxon>
        <taxon>Burkholderiales</taxon>
        <taxon>Comamonadaceae</taxon>
        <taxon>Lampropedia</taxon>
    </lineage>
</organism>
<name>A0A4S8EZT9_9BURK</name>
<dbReference type="GO" id="GO:0008955">
    <property type="term" value="F:peptidoglycan glycosyltransferase activity"/>
    <property type="evidence" value="ECO:0007669"/>
    <property type="project" value="TreeGrafter"/>
</dbReference>
<evidence type="ECO:0000259" key="4">
    <source>
        <dbReference type="Pfam" id="PF00912"/>
    </source>
</evidence>
<dbReference type="PANTHER" id="PTHR32282:SF33">
    <property type="entry name" value="PEPTIDOGLYCAN GLYCOSYLTRANSFERASE"/>
    <property type="match status" value="1"/>
</dbReference>
<dbReference type="InterPro" id="IPR036950">
    <property type="entry name" value="PBP_transglycosylase"/>
</dbReference>
<dbReference type="Proteomes" id="UP000308917">
    <property type="component" value="Unassembled WGS sequence"/>
</dbReference>
<keyword evidence="2" id="KW-0808">Transferase</keyword>